<dbReference type="Gene3D" id="3.30.1330.10">
    <property type="entry name" value="PurM-like, N-terminal domain"/>
    <property type="match status" value="1"/>
</dbReference>
<dbReference type="GO" id="GO:0009228">
    <property type="term" value="P:thiamine biosynthetic process"/>
    <property type="evidence" value="ECO:0007669"/>
    <property type="project" value="InterPro"/>
</dbReference>
<name>A0A0W8F0E3_9ZZZZ</name>
<organism evidence="2">
    <name type="scientific">hydrocarbon metagenome</name>
    <dbReference type="NCBI Taxonomy" id="938273"/>
    <lineage>
        <taxon>unclassified sequences</taxon>
        <taxon>metagenomes</taxon>
        <taxon>ecological metagenomes</taxon>
    </lineage>
</organism>
<dbReference type="HAMAP" id="MF_02128">
    <property type="entry name" value="TMP_kinase"/>
    <property type="match status" value="1"/>
</dbReference>
<accession>A0A0W8F0E3</accession>
<dbReference type="SUPFAM" id="SSF55326">
    <property type="entry name" value="PurM N-terminal domain-like"/>
    <property type="match status" value="1"/>
</dbReference>
<dbReference type="EC" id="2.7.4.16" evidence="2"/>
<dbReference type="PANTHER" id="PTHR30270">
    <property type="entry name" value="THIAMINE-MONOPHOSPHATE KINASE"/>
    <property type="match status" value="1"/>
</dbReference>
<reference evidence="2" key="1">
    <citation type="journal article" date="2015" name="Proc. Natl. Acad. Sci. U.S.A.">
        <title>Networks of energetic and metabolic interactions define dynamics in microbial communities.</title>
        <authorList>
            <person name="Embree M."/>
            <person name="Liu J.K."/>
            <person name="Al-Bassam M.M."/>
            <person name="Zengler K."/>
        </authorList>
    </citation>
    <scope>NUCLEOTIDE SEQUENCE</scope>
</reference>
<keyword evidence="2" id="KW-0808">Transferase</keyword>
<dbReference type="Pfam" id="PF00586">
    <property type="entry name" value="AIRS"/>
    <property type="match status" value="1"/>
</dbReference>
<dbReference type="PIRSF" id="PIRSF005303">
    <property type="entry name" value="Thiam_monoph_kin"/>
    <property type="match status" value="1"/>
</dbReference>
<dbReference type="NCBIfam" id="TIGR01379">
    <property type="entry name" value="thiL"/>
    <property type="match status" value="1"/>
</dbReference>
<proteinExistence type="inferred from homology"/>
<dbReference type="GO" id="GO:0009030">
    <property type="term" value="F:thiamine-phosphate kinase activity"/>
    <property type="evidence" value="ECO:0007669"/>
    <property type="project" value="UniProtKB-EC"/>
</dbReference>
<comment type="caution">
    <text evidence="2">The sequence shown here is derived from an EMBL/GenBank/DDBJ whole genome shotgun (WGS) entry which is preliminary data.</text>
</comment>
<dbReference type="SUPFAM" id="SSF56042">
    <property type="entry name" value="PurM C-terminal domain-like"/>
    <property type="match status" value="1"/>
</dbReference>
<dbReference type="InterPro" id="IPR036921">
    <property type="entry name" value="PurM-like_N_sf"/>
</dbReference>
<evidence type="ECO:0000313" key="2">
    <source>
        <dbReference type="EMBL" id="KUG14374.1"/>
    </source>
</evidence>
<evidence type="ECO:0000259" key="1">
    <source>
        <dbReference type="Pfam" id="PF00586"/>
    </source>
</evidence>
<dbReference type="CDD" id="cd02194">
    <property type="entry name" value="ThiL"/>
    <property type="match status" value="1"/>
</dbReference>
<dbReference type="PANTHER" id="PTHR30270:SF3">
    <property type="entry name" value="THIAMINE-MONOPHOSPHATE KINASE"/>
    <property type="match status" value="1"/>
</dbReference>
<keyword evidence="2" id="KW-0418">Kinase</keyword>
<dbReference type="InterPro" id="IPR036676">
    <property type="entry name" value="PurM-like_C_sf"/>
</dbReference>
<dbReference type="InterPro" id="IPR016188">
    <property type="entry name" value="PurM-like_N"/>
</dbReference>
<dbReference type="Gene3D" id="3.90.650.10">
    <property type="entry name" value="PurM-like C-terminal domain"/>
    <property type="match status" value="1"/>
</dbReference>
<sequence length="293" mass="30859">MDERDLKRVVRDVIGTRQTLDDCAVIPCSGGLLVATTDMLHETTDFPPGMTGWQIGWMSAAVTLSDIAAMGARPAIVLLAIGLDRGERLREILLGAKACCDSCGAELAGGDLDAHSELTIVSSGIGFADTAGVVRRQGAVPGDLICITGPLGRAQAALDGYADYSCALLEPIPRVREGMLLARAKVTSMMDISDGLVISLYDLLEAGACGYSVDSGKLPLLEGVPAGKSREYSLFGGGDFELLFTCRPDLLPLPDVSCIPVGVVIPEQRVLVDGNDVPCQGYLHTWNHDDAGE</sequence>
<protein>
    <submittedName>
        <fullName evidence="2">Thiamine-monophosphate kinase</fullName>
        <ecNumber evidence="2">2.7.4.16</ecNumber>
    </submittedName>
</protein>
<gene>
    <name evidence="2" type="ORF">ASZ90_015967</name>
</gene>
<dbReference type="EMBL" id="LNQE01001665">
    <property type="protein sequence ID" value="KUG14374.1"/>
    <property type="molecule type" value="Genomic_DNA"/>
</dbReference>
<dbReference type="InterPro" id="IPR006283">
    <property type="entry name" value="ThiL-like"/>
</dbReference>
<feature type="domain" description="PurM-like N-terminal" evidence="1">
    <location>
        <begin position="21"/>
        <end position="127"/>
    </location>
</feature>
<dbReference type="AlphaFoldDB" id="A0A0W8F0E3"/>